<feature type="domain" description="Major facilitator superfamily (MFS) profile" evidence="7">
    <location>
        <begin position="53"/>
        <end position="468"/>
    </location>
</feature>
<keyword evidence="2" id="KW-0813">Transport</keyword>
<feature type="transmembrane region" description="Helical" evidence="6">
    <location>
        <begin position="91"/>
        <end position="112"/>
    </location>
</feature>
<evidence type="ECO:0000256" key="1">
    <source>
        <dbReference type="ARBA" id="ARBA00004141"/>
    </source>
</evidence>
<dbReference type="GO" id="GO:0022857">
    <property type="term" value="F:transmembrane transporter activity"/>
    <property type="evidence" value="ECO:0007669"/>
    <property type="project" value="InterPro"/>
</dbReference>
<dbReference type="FunFam" id="1.20.1250.20:FF:000034">
    <property type="entry name" value="MFS general substrate transporter"/>
    <property type="match status" value="1"/>
</dbReference>
<protein>
    <submittedName>
        <fullName evidence="8">Putative transporter</fullName>
    </submittedName>
</protein>
<comment type="caution">
    <text evidence="8">The sequence shown here is derived from an EMBL/GenBank/DDBJ whole genome shotgun (WGS) entry which is preliminary data.</text>
</comment>
<dbReference type="GO" id="GO:0016020">
    <property type="term" value="C:membrane"/>
    <property type="evidence" value="ECO:0007669"/>
    <property type="project" value="UniProtKB-SubCell"/>
</dbReference>
<keyword evidence="4 6" id="KW-1133">Transmembrane helix</keyword>
<evidence type="ECO:0000256" key="2">
    <source>
        <dbReference type="ARBA" id="ARBA00022448"/>
    </source>
</evidence>
<feature type="transmembrane region" description="Helical" evidence="6">
    <location>
        <begin position="284"/>
        <end position="306"/>
    </location>
</feature>
<dbReference type="Proteomes" id="UP000038010">
    <property type="component" value="Unassembled WGS sequence"/>
</dbReference>
<feature type="transmembrane region" description="Helical" evidence="6">
    <location>
        <begin position="219"/>
        <end position="238"/>
    </location>
</feature>
<feature type="transmembrane region" description="Helical" evidence="6">
    <location>
        <begin position="119"/>
        <end position="138"/>
    </location>
</feature>
<dbReference type="Pfam" id="PF07690">
    <property type="entry name" value="MFS_1"/>
    <property type="match status" value="1"/>
</dbReference>
<feature type="transmembrane region" description="Helical" evidence="6">
    <location>
        <begin position="411"/>
        <end position="432"/>
    </location>
</feature>
<dbReference type="RefSeq" id="XP_017995383.1">
    <property type="nucleotide sequence ID" value="XM_018140521.1"/>
</dbReference>
<dbReference type="OrthoDB" id="9971669at2759"/>
<dbReference type="GeneID" id="28732402"/>
<gene>
    <name evidence="8" type="ORF">AB675_11655</name>
</gene>
<dbReference type="InterPro" id="IPR011701">
    <property type="entry name" value="MFS"/>
</dbReference>
<comment type="subcellular location">
    <subcellularLocation>
        <location evidence="1">Membrane</location>
        <topology evidence="1">Multi-pass membrane protein</topology>
    </subcellularLocation>
</comment>
<dbReference type="PANTHER" id="PTHR43791">
    <property type="entry name" value="PERMEASE-RELATED"/>
    <property type="match status" value="1"/>
</dbReference>
<dbReference type="FunFam" id="1.20.1250.20:FF:000013">
    <property type="entry name" value="MFS general substrate transporter"/>
    <property type="match status" value="1"/>
</dbReference>
<evidence type="ECO:0000256" key="3">
    <source>
        <dbReference type="ARBA" id="ARBA00022692"/>
    </source>
</evidence>
<dbReference type="InterPro" id="IPR020846">
    <property type="entry name" value="MFS_dom"/>
</dbReference>
<evidence type="ECO:0000259" key="7">
    <source>
        <dbReference type="PROSITE" id="PS50850"/>
    </source>
</evidence>
<keyword evidence="9" id="KW-1185">Reference proteome</keyword>
<dbReference type="PROSITE" id="PS50850">
    <property type="entry name" value="MFS"/>
    <property type="match status" value="1"/>
</dbReference>
<dbReference type="EMBL" id="LFJN01000040">
    <property type="protein sequence ID" value="KPI35420.1"/>
    <property type="molecule type" value="Genomic_DNA"/>
</dbReference>
<name>A0A0N1H3H5_9EURO</name>
<feature type="transmembrane region" description="Helical" evidence="6">
    <location>
        <begin position="379"/>
        <end position="399"/>
    </location>
</feature>
<reference evidence="8 9" key="1">
    <citation type="submission" date="2015-06" db="EMBL/GenBank/DDBJ databases">
        <title>Draft genome of the ant-associated black yeast Phialophora attae CBS 131958.</title>
        <authorList>
            <person name="Moreno L.F."/>
            <person name="Stielow B.J."/>
            <person name="de Hoog S."/>
            <person name="Vicente V.A."/>
            <person name="Weiss V.A."/>
            <person name="de Vries M."/>
            <person name="Cruz L.M."/>
            <person name="Souza E.M."/>
        </authorList>
    </citation>
    <scope>NUCLEOTIDE SEQUENCE [LARGE SCALE GENOMIC DNA]</scope>
    <source>
        <strain evidence="8 9">CBS 131958</strain>
    </source>
</reference>
<proteinExistence type="predicted"/>
<feature type="transmembrane region" description="Helical" evidence="6">
    <location>
        <begin position="326"/>
        <end position="343"/>
    </location>
</feature>
<dbReference type="PANTHER" id="PTHR43791:SF53">
    <property type="entry name" value="MAJOR FACILITATOR SUPERFAMILY (MFS) PROFILE DOMAIN-CONTAINING PROTEIN"/>
    <property type="match status" value="1"/>
</dbReference>
<evidence type="ECO:0000256" key="4">
    <source>
        <dbReference type="ARBA" id="ARBA00022989"/>
    </source>
</evidence>
<keyword evidence="3 6" id="KW-0812">Transmembrane</keyword>
<dbReference type="AlphaFoldDB" id="A0A0N1H3H5"/>
<organism evidence="8 9">
    <name type="scientific">Cyphellophora attinorum</name>
    <dbReference type="NCBI Taxonomy" id="1664694"/>
    <lineage>
        <taxon>Eukaryota</taxon>
        <taxon>Fungi</taxon>
        <taxon>Dikarya</taxon>
        <taxon>Ascomycota</taxon>
        <taxon>Pezizomycotina</taxon>
        <taxon>Eurotiomycetes</taxon>
        <taxon>Chaetothyriomycetidae</taxon>
        <taxon>Chaetothyriales</taxon>
        <taxon>Cyphellophoraceae</taxon>
        <taxon>Cyphellophora</taxon>
    </lineage>
</organism>
<feature type="transmembrane region" description="Helical" evidence="6">
    <location>
        <begin position="444"/>
        <end position="464"/>
    </location>
</feature>
<feature type="transmembrane region" description="Helical" evidence="6">
    <location>
        <begin position="177"/>
        <end position="199"/>
    </location>
</feature>
<dbReference type="SUPFAM" id="SSF103473">
    <property type="entry name" value="MFS general substrate transporter"/>
    <property type="match status" value="1"/>
</dbReference>
<dbReference type="Gene3D" id="1.20.1250.20">
    <property type="entry name" value="MFS general substrate transporter like domains"/>
    <property type="match status" value="2"/>
</dbReference>
<feature type="transmembrane region" description="Helical" evidence="6">
    <location>
        <begin position="350"/>
        <end position="367"/>
    </location>
</feature>
<evidence type="ECO:0000256" key="5">
    <source>
        <dbReference type="ARBA" id="ARBA00023136"/>
    </source>
</evidence>
<evidence type="ECO:0000313" key="8">
    <source>
        <dbReference type="EMBL" id="KPI35420.1"/>
    </source>
</evidence>
<accession>A0A0N1H3H5</accession>
<evidence type="ECO:0000313" key="9">
    <source>
        <dbReference type="Proteomes" id="UP000038010"/>
    </source>
</evidence>
<keyword evidence="5 6" id="KW-0472">Membrane</keyword>
<dbReference type="VEuPathDB" id="FungiDB:AB675_11655"/>
<feature type="transmembrane region" description="Helical" evidence="6">
    <location>
        <begin position="51"/>
        <end position="71"/>
    </location>
</feature>
<dbReference type="InterPro" id="IPR036259">
    <property type="entry name" value="MFS_trans_sf"/>
</dbReference>
<sequence length="501" mass="56351">MATEVYNQVYKAQADVEHHSKIDEKSSDSDGPTEITWTEEEEKRIRNKIDWMIVPLVTTLYLLCFLDRANIGNARIQGMATDLNLVGYRFNWASSIFYIVYLLVEVPSNIILKRIGPRYYLPALVVGFGLVSMCTAFVDNFQQLCTARAFLGIFEGGAMPGFAFFLSCFYKRQELYFRIGIFVSAASMAGAFGGLLATGLARIPRWGTESAPIHTWRNIFFFEGLITMFAGLLAPIWMPQSPLKAHWLNDRERYIAHERLIREYKSDPMEAVKPRHVKRAMLNVNNLVAAGGFFCINVTVQGVSIFMPTILRDLGWTATKAQLYSVPPYVCACFAAIAIAFISDKTRRRGIYLASFTFLGIAGFSILRWNHDEHARYAAVYLVVIGAFPGGPGFLSWAVNNSAGPNVRAVASGYIVSLGTMGGILATWAYLVDDAPLYHIGHNINLSMQVVVLVLATFGVFWCMRENRLRNQGKRDHRLDGLTEEEQRDLGHLHPTFRYIT</sequence>
<feature type="transmembrane region" description="Helical" evidence="6">
    <location>
        <begin position="150"/>
        <end position="170"/>
    </location>
</feature>
<evidence type="ECO:0000256" key="6">
    <source>
        <dbReference type="SAM" id="Phobius"/>
    </source>
</evidence>